<dbReference type="Proteomes" id="UP001349262">
    <property type="component" value="Unassembled WGS sequence"/>
</dbReference>
<dbReference type="EMBL" id="MLBY01000004">
    <property type="protein sequence ID" value="MEE7456495.1"/>
    <property type="molecule type" value="Genomic_DNA"/>
</dbReference>
<keyword evidence="4" id="KW-1185">Reference proteome</keyword>
<name>A0ABU7T7J2_9HYPH</name>
<sequence>MSKKIVIIGGTGLIGAKLARLLALAGHTVVAASPGMGVNSVTGQGLSEVMHGADVLVDVSNIISFDPAEVREFFETSGRNLVAAAADAGVAHHVVLSIVGVDRMLDNGYFQGKLLQEQIAATGGLPYTIVRSTQFFEFLGTLADAYTKDGRVTLPGSQIQPIAADDVAAILANVATSEPRNGVIEIGGPERAPFDRVIAHFLQARADLRAVSRGQEASYFGGRLEELSLVPIGQQKLGGRDLDSWLSAQPTQH</sequence>
<comment type="caution">
    <text evidence="3">The sequence shown here is derived from an EMBL/GenBank/DDBJ whole genome shotgun (WGS) entry which is preliminary data.</text>
</comment>
<gene>
    <name evidence="3" type="ORF">MRSR164_06755</name>
</gene>
<evidence type="ECO:0000313" key="4">
    <source>
        <dbReference type="Proteomes" id="UP001349262"/>
    </source>
</evidence>
<dbReference type="InterPro" id="IPR036291">
    <property type="entry name" value="NAD(P)-bd_dom_sf"/>
</dbReference>
<reference evidence="3 4" key="1">
    <citation type="journal article" date="2012" name="Genet. Mol. Biol.">
        <title>Analysis of 16S rRNA and mxaF genes revealing insights into Methylobacterium niche-specific plant association.</title>
        <authorList>
            <person name="Dourado M.N."/>
            <person name="Andreote F.D."/>
            <person name="Dini-Andreote F."/>
            <person name="Conti R."/>
            <person name="Araujo J.M."/>
            <person name="Araujo W.L."/>
        </authorList>
    </citation>
    <scope>NUCLEOTIDE SEQUENCE [LARGE SCALE GENOMIC DNA]</scope>
    <source>
        <strain evidence="3 4">SR1.6/4</strain>
    </source>
</reference>
<evidence type="ECO:0000313" key="3">
    <source>
        <dbReference type="EMBL" id="MEE7456495.1"/>
    </source>
</evidence>
<dbReference type="SUPFAM" id="SSF51735">
    <property type="entry name" value="NAD(P)-binding Rossmann-fold domains"/>
    <property type="match status" value="1"/>
</dbReference>
<dbReference type="PANTHER" id="PTHR42748:SF3">
    <property type="entry name" value="BLL4366 PROTEIN"/>
    <property type="match status" value="1"/>
</dbReference>
<evidence type="ECO:0000259" key="2">
    <source>
        <dbReference type="Pfam" id="PF13460"/>
    </source>
</evidence>
<protein>
    <submittedName>
        <fullName evidence="3">NmrA family transcriptional regulator</fullName>
    </submittedName>
</protein>
<dbReference type="InterPro" id="IPR016040">
    <property type="entry name" value="NAD(P)-bd_dom"/>
</dbReference>
<keyword evidence="1" id="KW-0521">NADP</keyword>
<proteinExistence type="predicted"/>
<dbReference type="Pfam" id="PF13460">
    <property type="entry name" value="NAD_binding_10"/>
    <property type="match status" value="1"/>
</dbReference>
<evidence type="ECO:0000256" key="1">
    <source>
        <dbReference type="ARBA" id="ARBA00022857"/>
    </source>
</evidence>
<dbReference type="InterPro" id="IPR051164">
    <property type="entry name" value="NmrA-like_oxidored"/>
</dbReference>
<accession>A0ABU7T7J2</accession>
<dbReference type="Gene3D" id="3.40.50.720">
    <property type="entry name" value="NAD(P)-binding Rossmann-like Domain"/>
    <property type="match status" value="1"/>
</dbReference>
<feature type="domain" description="NAD(P)-binding" evidence="2">
    <location>
        <begin position="46"/>
        <end position="177"/>
    </location>
</feature>
<organism evidence="3 4">
    <name type="scientific">Methylobacterium radiotolerans</name>
    <dbReference type="NCBI Taxonomy" id="31998"/>
    <lineage>
        <taxon>Bacteria</taxon>
        <taxon>Pseudomonadati</taxon>
        <taxon>Pseudomonadota</taxon>
        <taxon>Alphaproteobacteria</taxon>
        <taxon>Hyphomicrobiales</taxon>
        <taxon>Methylobacteriaceae</taxon>
        <taxon>Methylobacterium</taxon>
    </lineage>
</organism>
<dbReference type="PANTHER" id="PTHR42748">
    <property type="entry name" value="NITROGEN METABOLITE REPRESSION PROTEIN NMRA FAMILY MEMBER"/>
    <property type="match status" value="1"/>
</dbReference>